<dbReference type="GO" id="GO:0016491">
    <property type="term" value="F:oxidoreductase activity"/>
    <property type="evidence" value="ECO:0007669"/>
    <property type="project" value="InterPro"/>
</dbReference>
<dbReference type="PANTHER" id="PTHR39428:SF1">
    <property type="entry name" value="F420H(2)-DEPENDENT QUINONE REDUCTASE RV1261C"/>
    <property type="match status" value="1"/>
</dbReference>
<keyword evidence="4" id="KW-1185">Reference proteome</keyword>
<dbReference type="Gene3D" id="2.30.110.10">
    <property type="entry name" value="Electron Transport, Fmn-binding Protein, Chain A"/>
    <property type="match status" value="1"/>
</dbReference>
<sequence>MPADALLRAMNAGHRALLVLSRGRVGRVAAGMPVLELTTTGRRTGRRHTVLLTAPLHDGAGYVVVASRGGDDRPPAWLVNLTADPRVHVRPPGAPGRAMHARVAGPAERAELWPRIVAGHPLYARYQERTSREIAVVVLAPALGHGVADGPDSSP</sequence>
<reference evidence="3 4" key="1">
    <citation type="submission" date="2018-11" db="EMBL/GenBank/DDBJ databases">
        <title>Sequencing the genomes of 1000 actinobacteria strains.</title>
        <authorList>
            <person name="Klenk H.-P."/>
        </authorList>
    </citation>
    <scope>NUCLEOTIDE SEQUENCE [LARGE SCALE GENOMIC DNA]</scope>
    <source>
        <strain evidence="3 4">DSM 14418</strain>
    </source>
</reference>
<dbReference type="GO" id="GO:0070967">
    <property type="term" value="F:coenzyme F420 binding"/>
    <property type="evidence" value="ECO:0007669"/>
    <property type="project" value="TreeGrafter"/>
</dbReference>
<dbReference type="NCBIfam" id="TIGR00026">
    <property type="entry name" value="hi_GC_TIGR00026"/>
    <property type="match status" value="1"/>
</dbReference>
<dbReference type="EMBL" id="RKRA01000001">
    <property type="protein sequence ID" value="RPF28368.1"/>
    <property type="molecule type" value="Genomic_DNA"/>
</dbReference>
<comment type="caution">
    <text evidence="3">The sequence shown here is derived from an EMBL/GenBank/DDBJ whole genome shotgun (WGS) entry which is preliminary data.</text>
</comment>
<gene>
    <name evidence="3" type="ORF">EDD32_2894</name>
</gene>
<dbReference type="OrthoDB" id="8225825at2"/>
<dbReference type="RefSeq" id="WP_123918533.1">
    <property type="nucleotide sequence ID" value="NZ_RKRA01000001.1"/>
</dbReference>
<proteinExistence type="inferred from homology"/>
<evidence type="ECO:0000313" key="3">
    <source>
        <dbReference type="EMBL" id="RPF28368.1"/>
    </source>
</evidence>
<comment type="catalytic activity">
    <reaction evidence="2">
        <text>oxidized coenzyme F420-(gamma-L-Glu)(n) + a quinol + H(+) = reduced coenzyme F420-(gamma-L-Glu)(n) + a quinone</text>
        <dbReference type="Rhea" id="RHEA:39663"/>
        <dbReference type="Rhea" id="RHEA-COMP:12939"/>
        <dbReference type="Rhea" id="RHEA-COMP:14378"/>
        <dbReference type="ChEBI" id="CHEBI:15378"/>
        <dbReference type="ChEBI" id="CHEBI:24646"/>
        <dbReference type="ChEBI" id="CHEBI:132124"/>
        <dbReference type="ChEBI" id="CHEBI:133980"/>
        <dbReference type="ChEBI" id="CHEBI:139511"/>
    </reaction>
</comment>
<dbReference type="Proteomes" id="UP000280726">
    <property type="component" value="Unassembled WGS sequence"/>
</dbReference>
<dbReference type="Pfam" id="PF04075">
    <property type="entry name" value="F420H2_quin_red"/>
    <property type="match status" value="1"/>
</dbReference>
<dbReference type="InterPro" id="IPR012349">
    <property type="entry name" value="Split_barrel_FMN-bd"/>
</dbReference>
<protein>
    <submittedName>
        <fullName evidence="3">Deazaflavin-dependent oxidoreductase (Nitroreductase family)</fullName>
    </submittedName>
</protein>
<name>A0A3N4ZS88_9MICO</name>
<dbReference type="GO" id="GO:0005886">
    <property type="term" value="C:plasma membrane"/>
    <property type="evidence" value="ECO:0007669"/>
    <property type="project" value="TreeGrafter"/>
</dbReference>
<evidence type="ECO:0000313" key="4">
    <source>
        <dbReference type="Proteomes" id="UP000280726"/>
    </source>
</evidence>
<organism evidence="3 4">
    <name type="scientific">Georgenia muralis</name>
    <dbReference type="NCBI Taxonomy" id="154117"/>
    <lineage>
        <taxon>Bacteria</taxon>
        <taxon>Bacillati</taxon>
        <taxon>Actinomycetota</taxon>
        <taxon>Actinomycetes</taxon>
        <taxon>Micrococcales</taxon>
        <taxon>Bogoriellaceae</taxon>
        <taxon>Georgenia</taxon>
    </lineage>
</organism>
<dbReference type="PANTHER" id="PTHR39428">
    <property type="entry name" value="F420H(2)-DEPENDENT QUINONE REDUCTASE RV1261C"/>
    <property type="match status" value="1"/>
</dbReference>
<comment type="similarity">
    <text evidence="1">Belongs to the F420H(2)-dependent quinone reductase family.</text>
</comment>
<evidence type="ECO:0000256" key="1">
    <source>
        <dbReference type="ARBA" id="ARBA00008710"/>
    </source>
</evidence>
<evidence type="ECO:0000256" key="2">
    <source>
        <dbReference type="ARBA" id="ARBA00049106"/>
    </source>
</evidence>
<dbReference type="InterPro" id="IPR004378">
    <property type="entry name" value="F420H2_quin_Rdtase"/>
</dbReference>
<dbReference type="AlphaFoldDB" id="A0A3N4ZS88"/>
<accession>A0A3N4ZS88</accession>